<sequence length="327" mass="37584">MNAIIYRISIITALFVTPFLSQAQYTETINTNNPGLSQGAYALGTGVAQVEANVFYRTEEHVIQRYERDYYGLNFQLRYGAFFEELEFSYIGRFASVEQTQITGFGNSQFSFNNFSRSTLGAKYMFFDPKRVFGEKKINLYSYHANNRLNWKDLIPALAIYAGANIDLSDNNLLTPPNDPTFSPRIELITQNNWGRWVLVTNFGVDRLGTDFPSWQWIITMTHSINNKWAFFGEYQGFKSDFYSDDLARGGATYLINKDWQVDSSVTVNFKDTPTVFQVNLGMSYRIDFHKDPEIKQSSSQGGNKRKKKNKENKLNLEEDQNPDGRG</sequence>
<accession>A0A090QMI1</accession>
<evidence type="ECO:0000313" key="4">
    <source>
        <dbReference type="Proteomes" id="UP000029221"/>
    </source>
</evidence>
<evidence type="ECO:0000256" key="2">
    <source>
        <dbReference type="SAM" id="SignalP"/>
    </source>
</evidence>
<dbReference type="AlphaFoldDB" id="A0A090QMI1"/>
<dbReference type="Proteomes" id="UP000029221">
    <property type="component" value="Unassembled WGS sequence"/>
</dbReference>
<evidence type="ECO:0000313" key="3">
    <source>
        <dbReference type="EMBL" id="GAK96751.1"/>
    </source>
</evidence>
<comment type="caution">
    <text evidence="3">The sequence shown here is derived from an EMBL/GenBank/DDBJ whole genome shotgun (WGS) entry which is preliminary data.</text>
</comment>
<reference evidence="3" key="1">
    <citation type="journal article" date="2014" name="Genome Announc.">
        <title>Draft Genome Sequences of Marine Flavobacterium Nonlabens Strains NR17, NR24, NR27, NR32, NR33, and Ara13.</title>
        <authorList>
            <person name="Nakanishi M."/>
            <person name="Meirelles P."/>
            <person name="Suzuki R."/>
            <person name="Takatani N."/>
            <person name="Mino S."/>
            <person name="Suda W."/>
            <person name="Oshima K."/>
            <person name="Hattori M."/>
            <person name="Ohkuma M."/>
            <person name="Hosokawa M."/>
            <person name="Miyashita K."/>
            <person name="Thompson F.L."/>
            <person name="Niwa A."/>
            <person name="Sawabe T."/>
            <person name="Sawabe T."/>
        </authorList>
    </citation>
    <scope>NUCLEOTIDE SEQUENCE [LARGE SCALE GENOMIC DNA]</scope>
    <source>
        <strain evidence="3">JCM 19294</strain>
    </source>
</reference>
<feature type="compositionally biased region" description="Basic and acidic residues" evidence="1">
    <location>
        <begin position="312"/>
        <end position="327"/>
    </location>
</feature>
<keyword evidence="2" id="KW-0732">Signal</keyword>
<evidence type="ECO:0008006" key="5">
    <source>
        <dbReference type="Google" id="ProtNLM"/>
    </source>
</evidence>
<keyword evidence="4" id="KW-1185">Reference proteome</keyword>
<protein>
    <recommendedName>
        <fullName evidence="5">Phenol meta deg superfamily protein</fullName>
    </recommendedName>
</protein>
<feature type="signal peptide" evidence="2">
    <location>
        <begin position="1"/>
        <end position="23"/>
    </location>
</feature>
<dbReference type="InterPro" id="IPR025737">
    <property type="entry name" value="FApF"/>
</dbReference>
<organism evidence="3 4">
    <name type="scientific">Nonlabens tegetincola</name>
    <dbReference type="NCBI Taxonomy" id="323273"/>
    <lineage>
        <taxon>Bacteria</taxon>
        <taxon>Pseudomonadati</taxon>
        <taxon>Bacteroidota</taxon>
        <taxon>Flavobacteriia</taxon>
        <taxon>Flavobacteriales</taxon>
        <taxon>Flavobacteriaceae</taxon>
        <taxon>Nonlabens</taxon>
    </lineage>
</organism>
<dbReference type="EMBL" id="BBML01000003">
    <property type="protein sequence ID" value="GAK96751.1"/>
    <property type="molecule type" value="Genomic_DNA"/>
</dbReference>
<feature type="region of interest" description="Disordered" evidence="1">
    <location>
        <begin position="292"/>
        <end position="327"/>
    </location>
</feature>
<evidence type="ECO:0000256" key="1">
    <source>
        <dbReference type="SAM" id="MobiDB-lite"/>
    </source>
</evidence>
<dbReference type="RefSeq" id="WP_042278223.1">
    <property type="nucleotide sequence ID" value="NZ_BBML01000003.1"/>
</dbReference>
<dbReference type="STRING" id="319236.BST91_03020"/>
<proteinExistence type="predicted"/>
<name>A0A090QMI1_9FLAO</name>
<dbReference type="Pfam" id="PF13557">
    <property type="entry name" value="Phenol_MetA_deg"/>
    <property type="match status" value="1"/>
</dbReference>
<feature type="chain" id="PRO_5001863472" description="Phenol meta deg superfamily protein" evidence="2">
    <location>
        <begin position="24"/>
        <end position="327"/>
    </location>
</feature>
<gene>
    <name evidence="3" type="ORF">JCM19294_1060</name>
</gene>
<dbReference type="eggNOG" id="ENOG502Z7YU">
    <property type="taxonomic scope" value="Bacteria"/>
</dbReference>